<keyword evidence="2" id="KW-0489">Methyltransferase</keyword>
<dbReference type="FunFam" id="3.40.50.150:FF:000554">
    <property type="entry name" value="Cation-transporting ATPase"/>
    <property type="match status" value="1"/>
</dbReference>
<organism evidence="2 3">
    <name type="scientific">Gigaspora rosea</name>
    <dbReference type="NCBI Taxonomy" id="44941"/>
    <lineage>
        <taxon>Eukaryota</taxon>
        <taxon>Fungi</taxon>
        <taxon>Fungi incertae sedis</taxon>
        <taxon>Mucoromycota</taxon>
        <taxon>Glomeromycotina</taxon>
        <taxon>Glomeromycetes</taxon>
        <taxon>Diversisporales</taxon>
        <taxon>Gigasporaceae</taxon>
        <taxon>Gigaspora</taxon>
    </lineage>
</organism>
<reference evidence="2 3" key="1">
    <citation type="submission" date="2018-06" db="EMBL/GenBank/DDBJ databases">
        <title>Comparative genomics reveals the genomic features of Rhizophagus irregularis, R. cerebriforme, R. diaphanum and Gigaspora rosea, and their symbiotic lifestyle signature.</title>
        <authorList>
            <person name="Morin E."/>
            <person name="San Clemente H."/>
            <person name="Chen E.C.H."/>
            <person name="De La Providencia I."/>
            <person name="Hainaut M."/>
            <person name="Kuo A."/>
            <person name="Kohler A."/>
            <person name="Murat C."/>
            <person name="Tang N."/>
            <person name="Roy S."/>
            <person name="Loubradou J."/>
            <person name="Henrissat B."/>
            <person name="Grigoriev I.V."/>
            <person name="Corradi N."/>
            <person name="Roux C."/>
            <person name="Martin F.M."/>
        </authorList>
    </citation>
    <scope>NUCLEOTIDE SEQUENCE [LARGE SCALE GENOMIC DNA]</scope>
    <source>
        <strain evidence="2 3">DAOM 194757</strain>
    </source>
</reference>
<dbReference type="PANTHER" id="PTHR43832">
    <property type="match status" value="1"/>
</dbReference>
<dbReference type="GO" id="GO:0032259">
    <property type="term" value="P:methylation"/>
    <property type="evidence" value="ECO:0007669"/>
    <property type="project" value="UniProtKB-KW"/>
</dbReference>
<evidence type="ECO:0000313" key="3">
    <source>
        <dbReference type="Proteomes" id="UP000266673"/>
    </source>
</evidence>
<proteinExistence type="inferred from homology"/>
<keyword evidence="2" id="KW-0808">Transferase</keyword>
<dbReference type="Pfam" id="PF02353">
    <property type="entry name" value="CMAS"/>
    <property type="match status" value="1"/>
</dbReference>
<dbReference type="EMBL" id="QKWP01001887">
    <property type="protein sequence ID" value="RIB05969.1"/>
    <property type="molecule type" value="Genomic_DNA"/>
</dbReference>
<sequence>MTETNVIQASNNHKPIWYEPFLDRGIIPDFIMRLGVRNLLQVRLKEINFGDIQKNQQRKSIYVNQLKERPIAEHTNKANEQHYEVSTEFMQTCLGQRMKYSCCLFPNGNETLDEAEECMLESYCVKARLQDGMNILDLGCGWGSLCLYLCEKYPNAKITALSNSSTQREYINGIAQQKGFKNLNVITADVKEFDFEDESKFDRILSIEMFEHMKNYEFLFSKISNWLKPQGLLFVHIFCHREQPYDFVIDDGWMAKYFFTGGTMPSADLFSYFQTNLRVVDQWTINGIHYSKTSEAWLKMMDKNKIQAINHLKTTYGEDAVTWFHRWRTFYIAVAELFKYNNGNEWCVTHYLFEKKGQ</sequence>
<dbReference type="GO" id="GO:0008168">
    <property type="term" value="F:methyltransferase activity"/>
    <property type="evidence" value="ECO:0007669"/>
    <property type="project" value="UniProtKB-KW"/>
</dbReference>
<evidence type="ECO:0000313" key="2">
    <source>
        <dbReference type="EMBL" id="RIB05969.1"/>
    </source>
</evidence>
<protein>
    <submittedName>
        <fullName evidence="2">SAM-dependent methyltransferase</fullName>
    </submittedName>
</protein>
<dbReference type="OrthoDB" id="506498at2759"/>
<evidence type="ECO:0000256" key="1">
    <source>
        <dbReference type="ARBA" id="ARBA00010815"/>
    </source>
</evidence>
<name>A0A397UB37_9GLOM</name>
<accession>A0A397UB37</accession>
<dbReference type="InterPro" id="IPR029063">
    <property type="entry name" value="SAM-dependent_MTases_sf"/>
</dbReference>
<dbReference type="CDD" id="cd02440">
    <property type="entry name" value="AdoMet_MTases"/>
    <property type="match status" value="1"/>
</dbReference>
<dbReference type="Proteomes" id="UP000266673">
    <property type="component" value="Unassembled WGS sequence"/>
</dbReference>
<dbReference type="PANTHER" id="PTHR43832:SF1">
    <property type="entry name" value="S-ADENOSYL-L-METHIONINE-DEPENDENT METHYLTRANSFERASES SUPERFAMILY PROTEIN"/>
    <property type="match status" value="1"/>
</dbReference>
<comment type="similarity">
    <text evidence="1">Belongs to the CFA/CMAS family.</text>
</comment>
<keyword evidence="3" id="KW-1185">Reference proteome</keyword>
<gene>
    <name evidence="2" type="ORF">C2G38_1986281</name>
</gene>
<dbReference type="STRING" id="44941.A0A397UB37"/>
<dbReference type="Gene3D" id="3.40.50.150">
    <property type="entry name" value="Vaccinia Virus protein VP39"/>
    <property type="match status" value="1"/>
</dbReference>
<dbReference type="AlphaFoldDB" id="A0A397UB37"/>
<dbReference type="SUPFAM" id="SSF53335">
    <property type="entry name" value="S-adenosyl-L-methionine-dependent methyltransferases"/>
    <property type="match status" value="1"/>
</dbReference>
<comment type="caution">
    <text evidence="2">The sequence shown here is derived from an EMBL/GenBank/DDBJ whole genome shotgun (WGS) entry which is preliminary data.</text>
</comment>